<keyword evidence="3" id="KW-1185">Reference proteome</keyword>
<feature type="compositionally biased region" description="Polar residues" evidence="1">
    <location>
        <begin position="1"/>
        <end position="15"/>
    </location>
</feature>
<evidence type="ECO:0000313" key="3">
    <source>
        <dbReference type="Proteomes" id="UP001642360"/>
    </source>
</evidence>
<name>A0ABC8RN01_9AQUA</name>
<reference evidence="2 3" key="1">
    <citation type="submission" date="2024-02" db="EMBL/GenBank/DDBJ databases">
        <authorList>
            <person name="Vignale AGUSTIN F."/>
            <person name="Sosa J E."/>
            <person name="Modenutti C."/>
        </authorList>
    </citation>
    <scope>NUCLEOTIDE SEQUENCE [LARGE SCALE GENOMIC DNA]</scope>
</reference>
<proteinExistence type="predicted"/>
<sequence length="72" mass="8153">MTFNVNLKQGNQSRKISSKFEKLRRKKRESSSEDTDKGALGFEESLSSRSSDDEDETDFFVLNASPALVAYE</sequence>
<protein>
    <submittedName>
        <fullName evidence="2">Uncharacterized protein</fullName>
    </submittedName>
</protein>
<feature type="region of interest" description="Disordered" evidence="1">
    <location>
        <begin position="1"/>
        <end position="58"/>
    </location>
</feature>
<organism evidence="2 3">
    <name type="scientific">Ilex paraguariensis</name>
    <name type="common">yerba mate</name>
    <dbReference type="NCBI Taxonomy" id="185542"/>
    <lineage>
        <taxon>Eukaryota</taxon>
        <taxon>Viridiplantae</taxon>
        <taxon>Streptophyta</taxon>
        <taxon>Embryophyta</taxon>
        <taxon>Tracheophyta</taxon>
        <taxon>Spermatophyta</taxon>
        <taxon>Magnoliopsida</taxon>
        <taxon>eudicotyledons</taxon>
        <taxon>Gunneridae</taxon>
        <taxon>Pentapetalae</taxon>
        <taxon>asterids</taxon>
        <taxon>campanulids</taxon>
        <taxon>Aquifoliales</taxon>
        <taxon>Aquifoliaceae</taxon>
        <taxon>Ilex</taxon>
    </lineage>
</organism>
<accession>A0ABC8RN01</accession>
<dbReference type="EMBL" id="CAUOFW020001358">
    <property type="protein sequence ID" value="CAK9144043.1"/>
    <property type="molecule type" value="Genomic_DNA"/>
</dbReference>
<comment type="caution">
    <text evidence="2">The sequence shown here is derived from an EMBL/GenBank/DDBJ whole genome shotgun (WGS) entry which is preliminary data.</text>
</comment>
<dbReference type="AlphaFoldDB" id="A0ABC8RN01"/>
<evidence type="ECO:0000313" key="2">
    <source>
        <dbReference type="EMBL" id="CAK9144043.1"/>
    </source>
</evidence>
<evidence type="ECO:0000256" key="1">
    <source>
        <dbReference type="SAM" id="MobiDB-lite"/>
    </source>
</evidence>
<dbReference type="Proteomes" id="UP001642360">
    <property type="component" value="Unassembled WGS sequence"/>
</dbReference>
<gene>
    <name evidence="2" type="ORF">ILEXP_LOCUS11784</name>
</gene>